<organism evidence="2 3">
    <name type="scientific">Salinimicrobium sediminis</name>
    <dbReference type="NCBI Taxonomy" id="1343891"/>
    <lineage>
        <taxon>Bacteria</taxon>
        <taxon>Pseudomonadati</taxon>
        <taxon>Bacteroidota</taxon>
        <taxon>Flavobacteriia</taxon>
        <taxon>Flavobacteriales</taxon>
        <taxon>Flavobacteriaceae</taxon>
        <taxon>Salinimicrobium</taxon>
    </lineage>
</organism>
<evidence type="ECO:0000313" key="3">
    <source>
        <dbReference type="Proteomes" id="UP000219193"/>
    </source>
</evidence>
<feature type="transmembrane region" description="Helical" evidence="1">
    <location>
        <begin position="20"/>
        <end position="39"/>
    </location>
</feature>
<dbReference type="EMBL" id="OCMF01000001">
    <property type="protein sequence ID" value="SOC79548.1"/>
    <property type="molecule type" value="Genomic_DNA"/>
</dbReference>
<dbReference type="OrthoDB" id="1437042at2"/>
<dbReference type="AlphaFoldDB" id="A0A285X2M6"/>
<evidence type="ECO:0000256" key="1">
    <source>
        <dbReference type="SAM" id="Phobius"/>
    </source>
</evidence>
<dbReference type="Pfam" id="PF19540">
    <property type="entry name" value="DUF6064"/>
    <property type="match status" value="1"/>
</dbReference>
<keyword evidence="1" id="KW-1133">Transmembrane helix</keyword>
<feature type="transmembrane region" description="Helical" evidence="1">
    <location>
        <begin position="76"/>
        <end position="92"/>
    </location>
</feature>
<gene>
    <name evidence="2" type="ORF">SAMN06296241_1077</name>
</gene>
<feature type="transmembrane region" description="Helical" evidence="1">
    <location>
        <begin position="112"/>
        <end position="132"/>
    </location>
</feature>
<keyword evidence="3" id="KW-1185">Reference proteome</keyword>
<dbReference type="RefSeq" id="WP_097055273.1">
    <property type="nucleotide sequence ID" value="NZ_OCMF01000001.1"/>
</dbReference>
<feature type="transmembrane region" description="Helical" evidence="1">
    <location>
        <begin position="51"/>
        <end position="70"/>
    </location>
</feature>
<dbReference type="InterPro" id="IPR045708">
    <property type="entry name" value="DUF6064"/>
</dbReference>
<protein>
    <submittedName>
        <fullName evidence="2">Uncharacterized protein</fullName>
    </submittedName>
</protein>
<keyword evidence="1" id="KW-0472">Membrane</keyword>
<feature type="transmembrane region" description="Helical" evidence="1">
    <location>
        <begin position="187"/>
        <end position="204"/>
    </location>
</feature>
<evidence type="ECO:0000313" key="2">
    <source>
        <dbReference type="EMBL" id="SOC79548.1"/>
    </source>
</evidence>
<sequence length="221" mass="25278">METPFTIEQFFEVFGKYNTAVFPAQFIFIGLGFLGLVLIHKQKNNSNHFITGFLAFLWLWIGFIYHIGFFTSINKAAYGFGALFIIQGLFFVREFFRSNLEFRLQRNSRTYLGYFFVLFGLILYPLTGYLFGSEFHTTISLGLPCPTTILTFGFLMLTNSKFPGYLLIIPTIWAIIGTLAAVNFGVYQDFLMIIAAVIADLYLLKRKKMPAVSAVNYSRKS</sequence>
<proteinExistence type="predicted"/>
<reference evidence="3" key="1">
    <citation type="submission" date="2017-09" db="EMBL/GenBank/DDBJ databases">
        <authorList>
            <person name="Varghese N."/>
            <person name="Submissions S."/>
        </authorList>
    </citation>
    <scope>NUCLEOTIDE SEQUENCE [LARGE SCALE GENOMIC DNA]</scope>
    <source>
        <strain evidence="3">CGMCC 1.12641</strain>
    </source>
</reference>
<accession>A0A285X2M6</accession>
<name>A0A285X2M6_9FLAO</name>
<dbReference type="Proteomes" id="UP000219193">
    <property type="component" value="Unassembled WGS sequence"/>
</dbReference>
<keyword evidence="1" id="KW-0812">Transmembrane</keyword>
<feature type="transmembrane region" description="Helical" evidence="1">
    <location>
        <begin position="164"/>
        <end position="181"/>
    </location>
</feature>
<feature type="transmembrane region" description="Helical" evidence="1">
    <location>
        <begin position="138"/>
        <end position="157"/>
    </location>
</feature>